<proteinExistence type="predicted"/>
<evidence type="ECO:0000313" key="4">
    <source>
        <dbReference type="Proteomes" id="UP000037507"/>
    </source>
</evidence>
<keyword evidence="4" id="KW-1185">Reference proteome</keyword>
<evidence type="ECO:0000256" key="1">
    <source>
        <dbReference type="ARBA" id="ARBA00022801"/>
    </source>
</evidence>
<comment type="caution">
    <text evidence="3">The sequence shown here is derived from an EMBL/GenBank/DDBJ whole genome shotgun (WGS) entry which is preliminary data.</text>
</comment>
<dbReference type="Pfam" id="PF00657">
    <property type="entry name" value="Lipase_GDSL"/>
    <property type="match status" value="1"/>
</dbReference>
<dbReference type="InterPro" id="IPR051058">
    <property type="entry name" value="GDSL_Est/Lipase"/>
</dbReference>
<dbReference type="PANTHER" id="PTHR45648">
    <property type="entry name" value="GDSL LIPASE/ACYLHYDROLASE FAMILY PROTEIN (AFU_ORTHOLOGUE AFUA_4G14700)"/>
    <property type="match status" value="1"/>
</dbReference>
<dbReference type="STRING" id="1293045.H663_01385"/>
<name>A0A2T7UE69_9BURK</name>
<dbReference type="PANTHER" id="PTHR45648:SF22">
    <property type="entry name" value="GDSL LIPASE_ACYLHYDROLASE FAMILY PROTEIN (AFU_ORTHOLOGUE AFUA_4G14700)"/>
    <property type="match status" value="1"/>
</dbReference>
<sequence length="358" mass="37168">MRQFKRYGLAAGLAAVLAWGLAGCGGSSDGNQQLRVSYSSLVTFGDSLSDVGTYNVDKITALGGGKYTVNSSTSKNWTELLATQMGLPAPCAAQTGLDGSYFNAPVVNHKECLNYAQGGARVTFPVGPGNKLIPDNSALGQLTVPVVTQISNHLTKVGGTFTGKELVTVMAGGNDVLMNLGAVGASAMTPTAAVTAMGVAGAEMAGYIKALIVGKGAKYVAVLNVPDIKNTPFGQKQTTATQGLIDMMVTTFNDQLKAGLQGTSGVVLIDAYTASKDQVLNPAQYSLSNVKGTACKLSDPNPDPQVNPLNSSLVCNAANVNVGDVSRYLFADSVHPTPYGYQLMAQLVSKELVLAKWF</sequence>
<dbReference type="InterPro" id="IPR036514">
    <property type="entry name" value="SGNH_hydro_sf"/>
</dbReference>
<evidence type="ECO:0000313" key="3">
    <source>
        <dbReference type="EMBL" id="PVE42979.1"/>
    </source>
</evidence>
<dbReference type="SUPFAM" id="SSF52266">
    <property type="entry name" value="SGNH hydrolase"/>
    <property type="match status" value="1"/>
</dbReference>
<dbReference type="OrthoDB" id="5292073at2"/>
<keyword evidence="1" id="KW-0378">Hydrolase</keyword>
<feature type="signal peptide" evidence="2">
    <location>
        <begin position="1"/>
        <end position="24"/>
    </location>
</feature>
<organism evidence="3 4">
    <name type="scientific">Limnohabitans planktonicus II-D5</name>
    <dbReference type="NCBI Taxonomy" id="1293045"/>
    <lineage>
        <taxon>Bacteria</taxon>
        <taxon>Pseudomonadati</taxon>
        <taxon>Pseudomonadota</taxon>
        <taxon>Betaproteobacteria</taxon>
        <taxon>Burkholderiales</taxon>
        <taxon>Comamonadaceae</taxon>
        <taxon>Limnohabitans</taxon>
    </lineage>
</organism>
<protein>
    <recommendedName>
        <fullName evidence="5">Esterase</fullName>
    </recommendedName>
</protein>
<reference evidence="3" key="1">
    <citation type="submission" date="2017-04" db="EMBL/GenBank/DDBJ databases">
        <title>Unexpected and diverse lifestyles within the genus Limnohabitans.</title>
        <authorList>
            <person name="Kasalicky V."/>
            <person name="Mehrshad M."/>
            <person name="Andrei S.-A."/>
            <person name="Salcher M."/>
            <person name="Kratochvilova H."/>
            <person name="Simek K."/>
            <person name="Ghai R."/>
        </authorList>
    </citation>
    <scope>NUCLEOTIDE SEQUENCE [LARGE SCALE GENOMIC DNA]</scope>
    <source>
        <strain evidence="3">II-D5</strain>
    </source>
</reference>
<dbReference type="CDD" id="cd01847">
    <property type="entry name" value="Triacylglycerol_lipase_like"/>
    <property type="match status" value="1"/>
</dbReference>
<dbReference type="RefSeq" id="WP_053169051.1">
    <property type="nucleotide sequence ID" value="NZ_LFYT02000009.1"/>
</dbReference>
<dbReference type="EMBL" id="LFYT02000009">
    <property type="protein sequence ID" value="PVE42979.1"/>
    <property type="molecule type" value="Genomic_DNA"/>
</dbReference>
<evidence type="ECO:0000256" key="2">
    <source>
        <dbReference type="SAM" id="SignalP"/>
    </source>
</evidence>
<evidence type="ECO:0008006" key="5">
    <source>
        <dbReference type="Google" id="ProtNLM"/>
    </source>
</evidence>
<gene>
    <name evidence="3" type="ORF">H663_009570</name>
</gene>
<dbReference type="GO" id="GO:0016788">
    <property type="term" value="F:hydrolase activity, acting on ester bonds"/>
    <property type="evidence" value="ECO:0007669"/>
    <property type="project" value="InterPro"/>
</dbReference>
<dbReference type="Gene3D" id="3.40.50.1110">
    <property type="entry name" value="SGNH hydrolase"/>
    <property type="match status" value="1"/>
</dbReference>
<accession>A0A2T7UE69</accession>
<dbReference type="AlphaFoldDB" id="A0A2T7UE69"/>
<keyword evidence="2" id="KW-0732">Signal</keyword>
<dbReference type="Proteomes" id="UP000037507">
    <property type="component" value="Unassembled WGS sequence"/>
</dbReference>
<dbReference type="PROSITE" id="PS51257">
    <property type="entry name" value="PROKAR_LIPOPROTEIN"/>
    <property type="match status" value="1"/>
</dbReference>
<dbReference type="InterPro" id="IPR001087">
    <property type="entry name" value="GDSL"/>
</dbReference>
<feature type="chain" id="PRO_5015440381" description="Esterase" evidence="2">
    <location>
        <begin position="25"/>
        <end position="358"/>
    </location>
</feature>